<reference evidence="2" key="1">
    <citation type="submission" date="2014-09" db="EMBL/GenBank/DDBJ databases">
        <authorList>
            <person name="Magalhaes I.L.F."/>
            <person name="Oliveira U."/>
            <person name="Santos F.R."/>
            <person name="Vidigal T.H.D.A."/>
            <person name="Brescovit A.D."/>
            <person name="Santos A.J."/>
        </authorList>
    </citation>
    <scope>NUCLEOTIDE SEQUENCE</scope>
    <source>
        <tissue evidence="2">Shoot tissue taken approximately 20 cm above the soil surface</tissue>
    </source>
</reference>
<feature type="region of interest" description="Disordered" evidence="1">
    <location>
        <begin position="68"/>
        <end position="89"/>
    </location>
</feature>
<proteinExistence type="predicted"/>
<evidence type="ECO:0000313" key="2">
    <source>
        <dbReference type="EMBL" id="JAD51136.1"/>
    </source>
</evidence>
<organism evidence="2">
    <name type="scientific">Arundo donax</name>
    <name type="common">Giant reed</name>
    <name type="synonym">Donax arundinaceus</name>
    <dbReference type="NCBI Taxonomy" id="35708"/>
    <lineage>
        <taxon>Eukaryota</taxon>
        <taxon>Viridiplantae</taxon>
        <taxon>Streptophyta</taxon>
        <taxon>Embryophyta</taxon>
        <taxon>Tracheophyta</taxon>
        <taxon>Spermatophyta</taxon>
        <taxon>Magnoliopsida</taxon>
        <taxon>Liliopsida</taxon>
        <taxon>Poales</taxon>
        <taxon>Poaceae</taxon>
        <taxon>PACMAD clade</taxon>
        <taxon>Arundinoideae</taxon>
        <taxon>Arundineae</taxon>
        <taxon>Arundo</taxon>
    </lineage>
</organism>
<feature type="compositionally biased region" description="Polar residues" evidence="1">
    <location>
        <begin position="78"/>
        <end position="89"/>
    </location>
</feature>
<accession>A0A0A9AJ32</accession>
<name>A0A0A9AJ32_ARUDO</name>
<dbReference type="EMBL" id="GBRH01246759">
    <property type="protein sequence ID" value="JAD51136.1"/>
    <property type="molecule type" value="Transcribed_RNA"/>
</dbReference>
<dbReference type="AlphaFoldDB" id="A0A0A9AJ32"/>
<protein>
    <submittedName>
        <fullName evidence="2">Uncharacterized protein</fullName>
    </submittedName>
</protein>
<evidence type="ECO:0000256" key="1">
    <source>
        <dbReference type="SAM" id="MobiDB-lite"/>
    </source>
</evidence>
<reference evidence="2" key="2">
    <citation type="journal article" date="2015" name="Data Brief">
        <title>Shoot transcriptome of the giant reed, Arundo donax.</title>
        <authorList>
            <person name="Barrero R.A."/>
            <person name="Guerrero F.D."/>
            <person name="Moolhuijzen P."/>
            <person name="Goolsby J.A."/>
            <person name="Tidwell J."/>
            <person name="Bellgard S.E."/>
            <person name="Bellgard M.I."/>
        </authorList>
    </citation>
    <scope>NUCLEOTIDE SEQUENCE</scope>
    <source>
        <tissue evidence="2">Shoot tissue taken approximately 20 cm above the soil surface</tissue>
    </source>
</reference>
<sequence>MRGRVGRGGAHLGLGLDRDSPVMEIDGGDGVDGSVLTRSSIFPWLMAIEKDWPMHYIAQCGSWKRKVARKPIGGGERGSQSARQSHLGR</sequence>